<comment type="caution">
    <text evidence="1">The sequence shown here is derived from an EMBL/GenBank/DDBJ whole genome shotgun (WGS) entry which is preliminary data.</text>
</comment>
<dbReference type="Gene3D" id="1.10.150.240">
    <property type="entry name" value="Putative phosphatase, domain 2"/>
    <property type="match status" value="1"/>
</dbReference>
<dbReference type="EMBL" id="LCJR01000016">
    <property type="protein sequence ID" value="KKT81617.1"/>
    <property type="molecule type" value="Genomic_DNA"/>
</dbReference>
<dbReference type="GO" id="GO:0008967">
    <property type="term" value="F:phosphoglycolate phosphatase activity"/>
    <property type="evidence" value="ECO:0007669"/>
    <property type="project" value="TreeGrafter"/>
</dbReference>
<dbReference type="InterPro" id="IPR036412">
    <property type="entry name" value="HAD-like_sf"/>
</dbReference>
<dbReference type="Proteomes" id="UP000034032">
    <property type="component" value="Unassembled WGS sequence"/>
</dbReference>
<name>A0A0G1MLG2_9BACT</name>
<protein>
    <submittedName>
        <fullName evidence="1">Putative phosphoglycolate phosphatase</fullName>
    </submittedName>
</protein>
<proteinExistence type="predicted"/>
<dbReference type="AlphaFoldDB" id="A0A0G1MLG2"/>
<dbReference type="PANTHER" id="PTHR43434">
    <property type="entry name" value="PHOSPHOGLYCOLATE PHOSPHATASE"/>
    <property type="match status" value="1"/>
</dbReference>
<gene>
    <name evidence="1" type="ORF">UW79_C0016G0009</name>
</gene>
<reference evidence="1 2" key="1">
    <citation type="journal article" date="2015" name="Nature">
        <title>rRNA introns, odd ribosomes, and small enigmatic genomes across a large radiation of phyla.</title>
        <authorList>
            <person name="Brown C.T."/>
            <person name="Hug L.A."/>
            <person name="Thomas B.C."/>
            <person name="Sharon I."/>
            <person name="Castelle C.J."/>
            <person name="Singh A."/>
            <person name="Wilkins M.J."/>
            <person name="Williams K.H."/>
            <person name="Banfield J.F."/>
        </authorList>
    </citation>
    <scope>NUCLEOTIDE SEQUENCE [LARGE SCALE GENOMIC DNA]</scope>
</reference>
<dbReference type="GO" id="GO:0006281">
    <property type="term" value="P:DNA repair"/>
    <property type="evidence" value="ECO:0007669"/>
    <property type="project" value="TreeGrafter"/>
</dbReference>
<dbReference type="Pfam" id="PF13419">
    <property type="entry name" value="HAD_2"/>
    <property type="match status" value="1"/>
</dbReference>
<dbReference type="PANTHER" id="PTHR43434:SF1">
    <property type="entry name" value="PHOSPHOGLYCOLATE PHOSPHATASE"/>
    <property type="match status" value="1"/>
</dbReference>
<dbReference type="SFLD" id="SFLDG01129">
    <property type="entry name" value="C1.5:_HAD__Beta-PGM__Phosphata"/>
    <property type="match status" value="1"/>
</dbReference>
<dbReference type="InterPro" id="IPR041492">
    <property type="entry name" value="HAD_2"/>
</dbReference>
<dbReference type="GO" id="GO:0005829">
    <property type="term" value="C:cytosol"/>
    <property type="evidence" value="ECO:0007669"/>
    <property type="project" value="TreeGrafter"/>
</dbReference>
<accession>A0A0G1MLG2</accession>
<organism evidence="1 2">
    <name type="scientific">Candidatus Yanofskybacteria bacterium GW2011_GWA2_44_9</name>
    <dbReference type="NCBI Taxonomy" id="1619025"/>
    <lineage>
        <taxon>Bacteria</taxon>
        <taxon>Candidatus Yanofskyibacteriota</taxon>
    </lineage>
</organism>
<evidence type="ECO:0000313" key="2">
    <source>
        <dbReference type="Proteomes" id="UP000034032"/>
    </source>
</evidence>
<dbReference type="SFLD" id="SFLDS00003">
    <property type="entry name" value="Haloacid_Dehalogenase"/>
    <property type="match status" value="1"/>
</dbReference>
<dbReference type="InterPro" id="IPR023214">
    <property type="entry name" value="HAD_sf"/>
</dbReference>
<dbReference type="InterPro" id="IPR023198">
    <property type="entry name" value="PGP-like_dom2"/>
</dbReference>
<sequence length="237" mass="26566">MIPWPRLLEIVKTGWFMLRAVIFDYNGTLLDDLSVAYGSVVEIFRVYNIRPPTLDQYRQEITADFMKFYYRHGFSDQPGNPLYANAADLNVIRKAYYKQHGHLADFRPDAEGVFQELVSRNIRLAIVSAEISSVLLERLEFTGLAKYFNGNMKGSVWGDKAPALFETAQRLGVVCEDTAYVDDSLDGTGAAKRLGMTAIGMGSGYCSPERLLLVTPYVINALTELLRFTEIEPLGAS</sequence>
<evidence type="ECO:0000313" key="1">
    <source>
        <dbReference type="EMBL" id="KKT81617.1"/>
    </source>
</evidence>
<dbReference type="Gene3D" id="3.40.50.1000">
    <property type="entry name" value="HAD superfamily/HAD-like"/>
    <property type="match status" value="1"/>
</dbReference>
<dbReference type="SUPFAM" id="SSF56784">
    <property type="entry name" value="HAD-like"/>
    <property type="match status" value="1"/>
</dbReference>
<dbReference type="InterPro" id="IPR050155">
    <property type="entry name" value="HAD-like_hydrolase_sf"/>
</dbReference>